<evidence type="ECO:0000313" key="2">
    <source>
        <dbReference type="EnsemblMetazoa" id="XP_019764534.1"/>
    </source>
</evidence>
<dbReference type="InterPro" id="IPR013783">
    <property type="entry name" value="Ig-like_fold"/>
</dbReference>
<feature type="domain" description="Ig-like" evidence="1">
    <location>
        <begin position="221"/>
        <end position="319"/>
    </location>
</feature>
<dbReference type="PANTHER" id="PTHR23279">
    <property type="entry name" value="DEFECTIVE PROBOSCIS EXTENSION RESPONSE DPR -RELATED"/>
    <property type="match status" value="1"/>
</dbReference>
<evidence type="ECO:0000313" key="3">
    <source>
        <dbReference type="Proteomes" id="UP000019118"/>
    </source>
</evidence>
<dbReference type="Pfam" id="PF07686">
    <property type="entry name" value="V-set"/>
    <property type="match status" value="1"/>
</dbReference>
<dbReference type="AlphaFoldDB" id="A0AAR5PU43"/>
<feature type="domain" description="Ig-like" evidence="1">
    <location>
        <begin position="129"/>
        <end position="217"/>
    </location>
</feature>
<dbReference type="GO" id="GO:0050808">
    <property type="term" value="P:synapse organization"/>
    <property type="evidence" value="ECO:0007669"/>
    <property type="project" value="TreeGrafter"/>
</dbReference>
<evidence type="ECO:0000259" key="1">
    <source>
        <dbReference type="PROSITE" id="PS50835"/>
    </source>
</evidence>
<dbReference type="SMART" id="SM00409">
    <property type="entry name" value="IG"/>
    <property type="match status" value="2"/>
</dbReference>
<dbReference type="GO" id="GO:0032589">
    <property type="term" value="C:neuron projection membrane"/>
    <property type="evidence" value="ECO:0007669"/>
    <property type="project" value="TreeGrafter"/>
</dbReference>
<organism evidence="2 3">
    <name type="scientific">Dendroctonus ponderosae</name>
    <name type="common">Mountain pine beetle</name>
    <dbReference type="NCBI Taxonomy" id="77166"/>
    <lineage>
        <taxon>Eukaryota</taxon>
        <taxon>Metazoa</taxon>
        <taxon>Ecdysozoa</taxon>
        <taxon>Arthropoda</taxon>
        <taxon>Hexapoda</taxon>
        <taxon>Insecta</taxon>
        <taxon>Pterygota</taxon>
        <taxon>Neoptera</taxon>
        <taxon>Endopterygota</taxon>
        <taxon>Coleoptera</taxon>
        <taxon>Polyphaga</taxon>
        <taxon>Cucujiformia</taxon>
        <taxon>Curculionidae</taxon>
        <taxon>Scolytinae</taxon>
        <taxon>Dendroctonus</taxon>
    </lineage>
</organism>
<dbReference type="InterPro" id="IPR003599">
    <property type="entry name" value="Ig_sub"/>
</dbReference>
<name>A0AAR5PU43_DENPD</name>
<dbReference type="InterPro" id="IPR037448">
    <property type="entry name" value="Zig-8"/>
</dbReference>
<dbReference type="GeneID" id="125503336"/>
<dbReference type="InterPro" id="IPR007110">
    <property type="entry name" value="Ig-like_dom"/>
</dbReference>
<dbReference type="RefSeq" id="XP_048519383.1">
    <property type="nucleotide sequence ID" value="XM_048663426.1"/>
</dbReference>
<dbReference type="SMART" id="SM00408">
    <property type="entry name" value="IGc2"/>
    <property type="match status" value="2"/>
</dbReference>
<proteinExistence type="predicted"/>
<dbReference type="InterPro" id="IPR003598">
    <property type="entry name" value="Ig_sub2"/>
</dbReference>
<dbReference type="PROSITE" id="PS50835">
    <property type="entry name" value="IG_LIKE"/>
    <property type="match status" value="2"/>
</dbReference>
<dbReference type="Proteomes" id="UP000019118">
    <property type="component" value="Unassembled WGS sequence"/>
</dbReference>
<dbReference type="FunFam" id="2.60.40.10:FF:000129">
    <property type="entry name" value="CLUMA_CG018772, isoform A"/>
    <property type="match status" value="1"/>
</dbReference>
<dbReference type="SUPFAM" id="SSF48726">
    <property type="entry name" value="Immunoglobulin"/>
    <property type="match status" value="2"/>
</dbReference>
<dbReference type="KEGG" id="dpa:125503336"/>
<reference evidence="3" key="1">
    <citation type="journal article" date="2013" name="Genome Biol.">
        <title>Draft genome of the mountain pine beetle, Dendroctonus ponderosae Hopkins, a major forest pest.</title>
        <authorList>
            <person name="Keeling C.I."/>
            <person name="Yuen M.M."/>
            <person name="Liao N.Y."/>
            <person name="Docking T.R."/>
            <person name="Chan S.K."/>
            <person name="Taylor G.A."/>
            <person name="Palmquist D.L."/>
            <person name="Jackman S.D."/>
            <person name="Nguyen A."/>
            <person name="Li M."/>
            <person name="Henderson H."/>
            <person name="Janes J.K."/>
            <person name="Zhao Y."/>
            <person name="Pandoh P."/>
            <person name="Moore R."/>
            <person name="Sperling F.A."/>
            <person name="Huber D.P."/>
            <person name="Birol I."/>
            <person name="Jones S.J."/>
            <person name="Bohlmann J."/>
        </authorList>
    </citation>
    <scope>NUCLEOTIDE SEQUENCE</scope>
</reference>
<keyword evidence="3" id="KW-1185">Reference proteome</keyword>
<dbReference type="InterPro" id="IPR036179">
    <property type="entry name" value="Ig-like_dom_sf"/>
</dbReference>
<dbReference type="EnsemblMetazoa" id="XM_019908975.1">
    <property type="protein sequence ID" value="XP_019764534.1"/>
    <property type="gene ID" value="LOC109540546"/>
</dbReference>
<reference evidence="2" key="2">
    <citation type="submission" date="2024-08" db="UniProtKB">
        <authorList>
            <consortium name="EnsemblMetazoa"/>
        </authorList>
    </citation>
    <scope>IDENTIFICATION</scope>
</reference>
<dbReference type="CDD" id="cd00096">
    <property type="entry name" value="Ig"/>
    <property type="match status" value="1"/>
</dbReference>
<dbReference type="PANTHER" id="PTHR23279:SF2">
    <property type="entry name" value="DEFECTIVE PROBOSCIS EXTENSION RESPONSE 19, ISOFORM A"/>
    <property type="match status" value="1"/>
</dbReference>
<dbReference type="Pfam" id="PF13927">
    <property type="entry name" value="Ig_3"/>
    <property type="match status" value="1"/>
</dbReference>
<sequence>MGNITFLQTLWFHARPTNKHNIQLKFSVICTNWILCGSVENIFEDGGRLRMRCARMIMALNCRNALMCVVLFIYLSEVVTGSFISDTLDFDLSLFVRHRRSYAEQHRRSKEAMLSIGNAVKSAAHGAKSTVFITDNCTVVVAQTGGTATLPCVVRKFSNGVVSWIRKQDYHLLTVGVATYNTDDRFMVEHVRHLQNWGLLIKHVQPSDAGLYECQVSTHPPTSIIVELKVTKAQAEIQGAPELYIRAGSLLRLVCTLKHSTEPPAFVFWFHEQRMINYDQGISVVESRSSSILHLQDADKSHNGNYTCSPSNAVPASINVHVLNATAEEKPAAMQHANSSRSSSSSFLLQCSLLIAIMTSALTTTS</sequence>
<dbReference type="Gene3D" id="2.60.40.10">
    <property type="entry name" value="Immunoglobulins"/>
    <property type="match status" value="2"/>
</dbReference>
<dbReference type="InterPro" id="IPR013106">
    <property type="entry name" value="Ig_V-set"/>
</dbReference>
<protein>
    <recommendedName>
        <fullName evidence="1">Ig-like domain-containing protein</fullName>
    </recommendedName>
</protein>
<accession>A0AAR5PU43</accession>